<sequence>MLFRSKKLYVDLVDNKDLYRITEVYNSSKKFLISHTNYDSVRNEWIYEEIESMKKIGFHCCKIVEISSQKLIGIMDFKIDKETYLSLLIIHNDYKNKGFGKEIFHALEIYAKSLRSDSIRIDVVTNYDNYVLDFWTKIGFIKIKDIELKWAGKTLCGDMMKKIL</sequence>
<proteinExistence type="predicted"/>
<dbReference type="Pfam" id="PF13673">
    <property type="entry name" value="Acetyltransf_10"/>
    <property type="match status" value="1"/>
</dbReference>
<keyword evidence="3" id="KW-1185">Reference proteome</keyword>
<dbReference type="eggNOG" id="COG0456">
    <property type="taxonomic scope" value="Bacteria"/>
</dbReference>
<dbReference type="InterPro" id="IPR016181">
    <property type="entry name" value="Acyl_CoA_acyltransferase"/>
</dbReference>
<accession>K0B3N5</accession>
<dbReference type="KEGG" id="cad:Curi_c24800"/>
<name>K0B3N5_GOTA9</name>
<evidence type="ECO:0000313" key="2">
    <source>
        <dbReference type="EMBL" id="AFS79475.1"/>
    </source>
</evidence>
<dbReference type="OrthoDB" id="9775557at2"/>
<gene>
    <name evidence="2" type="ordered locus">Curi_c24800</name>
</gene>
<dbReference type="AlphaFoldDB" id="K0B3N5"/>
<dbReference type="HOGENOM" id="CLU_099453_2_0_9"/>
<dbReference type="PROSITE" id="PS51186">
    <property type="entry name" value="GNAT"/>
    <property type="match status" value="1"/>
</dbReference>
<dbReference type="Proteomes" id="UP000006094">
    <property type="component" value="Chromosome"/>
</dbReference>
<dbReference type="RefSeq" id="WP_014968609.1">
    <property type="nucleotide sequence ID" value="NC_018664.1"/>
</dbReference>
<dbReference type="CDD" id="cd04301">
    <property type="entry name" value="NAT_SF"/>
    <property type="match status" value="1"/>
</dbReference>
<feature type="domain" description="N-acetyltransferase" evidence="1">
    <location>
        <begin position="8"/>
        <end position="164"/>
    </location>
</feature>
<dbReference type="GO" id="GO:0016747">
    <property type="term" value="F:acyltransferase activity, transferring groups other than amino-acyl groups"/>
    <property type="evidence" value="ECO:0007669"/>
    <property type="project" value="InterPro"/>
</dbReference>
<dbReference type="SUPFAM" id="SSF55729">
    <property type="entry name" value="Acyl-CoA N-acyltransferases (Nat)"/>
    <property type="match status" value="1"/>
</dbReference>
<protein>
    <submittedName>
        <fullName evidence="2">Acetyltransferase, GNAT family</fullName>
    </submittedName>
</protein>
<evidence type="ECO:0000313" key="3">
    <source>
        <dbReference type="Proteomes" id="UP000006094"/>
    </source>
</evidence>
<dbReference type="EMBL" id="CP003326">
    <property type="protein sequence ID" value="AFS79475.1"/>
    <property type="molecule type" value="Genomic_DNA"/>
</dbReference>
<reference evidence="2 3" key="1">
    <citation type="journal article" date="2012" name="PLoS ONE">
        <title>The purine-utilizing bacterium Clostridium acidurici 9a: a genome-guided metabolic reconsideration.</title>
        <authorList>
            <person name="Hartwich K."/>
            <person name="Poehlein A."/>
            <person name="Daniel R."/>
        </authorList>
    </citation>
    <scope>NUCLEOTIDE SEQUENCE [LARGE SCALE GENOMIC DNA]</scope>
    <source>
        <strain evidence="3">ATCC 7906 / DSM 604 / BCRC 14475 / CIP 104303 / KCTC 5404 / NCIMB 10678 / 9a</strain>
    </source>
</reference>
<organism evidence="2 3">
    <name type="scientific">Gottschalkia acidurici (strain ATCC 7906 / DSM 604 / BCRC 14475 / CIP 104303 / KCTC 5404 / NCIMB 10678 / 9a)</name>
    <name type="common">Clostridium acidurici</name>
    <dbReference type="NCBI Taxonomy" id="1128398"/>
    <lineage>
        <taxon>Bacteria</taxon>
        <taxon>Bacillati</taxon>
        <taxon>Bacillota</taxon>
        <taxon>Tissierellia</taxon>
        <taxon>Tissierellales</taxon>
        <taxon>Gottschalkiaceae</taxon>
        <taxon>Gottschalkia</taxon>
    </lineage>
</organism>
<dbReference type="InterPro" id="IPR000182">
    <property type="entry name" value="GNAT_dom"/>
</dbReference>
<evidence type="ECO:0000259" key="1">
    <source>
        <dbReference type="PROSITE" id="PS51186"/>
    </source>
</evidence>
<dbReference type="Gene3D" id="3.40.630.30">
    <property type="match status" value="1"/>
</dbReference>